<dbReference type="InterPro" id="IPR050983">
    <property type="entry name" value="GST_Omega/HSP26"/>
</dbReference>
<organism evidence="2 3">
    <name type="scientific">Sulfitobacter sediminis</name>
    <dbReference type="NCBI Taxonomy" id="3234186"/>
    <lineage>
        <taxon>Bacteria</taxon>
        <taxon>Pseudomonadati</taxon>
        <taxon>Pseudomonadota</taxon>
        <taxon>Alphaproteobacteria</taxon>
        <taxon>Rhodobacterales</taxon>
        <taxon>Roseobacteraceae</taxon>
        <taxon>Sulfitobacter</taxon>
    </lineage>
</organism>
<dbReference type="Pfam" id="PF13409">
    <property type="entry name" value="GST_N_2"/>
    <property type="match status" value="1"/>
</dbReference>
<accession>A0ABV3RN76</accession>
<dbReference type="SUPFAM" id="SSF52833">
    <property type="entry name" value="Thioredoxin-like"/>
    <property type="match status" value="1"/>
</dbReference>
<protein>
    <submittedName>
        <fullName evidence="2">Glutathione S-transferase</fullName>
    </submittedName>
</protein>
<evidence type="ECO:0000313" key="3">
    <source>
        <dbReference type="Proteomes" id="UP001556098"/>
    </source>
</evidence>
<comment type="caution">
    <text evidence="2">The sequence shown here is derived from an EMBL/GenBank/DDBJ whole genome shotgun (WGS) entry which is preliminary data.</text>
</comment>
<dbReference type="InterPro" id="IPR036282">
    <property type="entry name" value="Glutathione-S-Trfase_C_sf"/>
</dbReference>
<dbReference type="PANTHER" id="PTHR43968:SF6">
    <property type="entry name" value="GLUTATHIONE S-TRANSFERASE OMEGA"/>
    <property type="match status" value="1"/>
</dbReference>
<name>A0ABV3RN76_9RHOB</name>
<dbReference type="RefSeq" id="WP_367877727.1">
    <property type="nucleotide sequence ID" value="NZ_JBFNXX010000006.1"/>
</dbReference>
<dbReference type="InterPro" id="IPR036249">
    <property type="entry name" value="Thioredoxin-like_sf"/>
</dbReference>
<dbReference type="Gene3D" id="3.40.30.10">
    <property type="entry name" value="Glutaredoxin"/>
    <property type="match status" value="1"/>
</dbReference>
<gene>
    <name evidence="2" type="ORF">AB2B41_10460</name>
</gene>
<dbReference type="CDD" id="cd03205">
    <property type="entry name" value="GST_C_6"/>
    <property type="match status" value="1"/>
</dbReference>
<keyword evidence="3" id="KW-1185">Reference proteome</keyword>
<dbReference type="Pfam" id="PF13410">
    <property type="entry name" value="GST_C_2"/>
    <property type="match status" value="1"/>
</dbReference>
<dbReference type="Gene3D" id="1.20.1050.10">
    <property type="match status" value="1"/>
</dbReference>
<proteinExistence type="predicted"/>
<dbReference type="PANTHER" id="PTHR43968">
    <property type="match status" value="1"/>
</dbReference>
<evidence type="ECO:0000259" key="1">
    <source>
        <dbReference type="PROSITE" id="PS50404"/>
    </source>
</evidence>
<evidence type="ECO:0000313" key="2">
    <source>
        <dbReference type="EMBL" id="MEW9920028.1"/>
    </source>
</evidence>
<reference evidence="2 3" key="1">
    <citation type="submission" date="2024-07" db="EMBL/GenBank/DDBJ databases">
        <title>Marimonas sp.nov., isolated from tidal-flat sediment.</title>
        <authorList>
            <person name="Jayan J.N."/>
            <person name="Lee S.S."/>
        </authorList>
    </citation>
    <scope>NUCLEOTIDE SEQUENCE [LARGE SCALE GENOMIC DNA]</scope>
    <source>
        <strain evidence="2 3">MJW-29</strain>
    </source>
</reference>
<feature type="domain" description="GST N-terminal" evidence="1">
    <location>
        <begin position="1"/>
        <end position="82"/>
    </location>
</feature>
<dbReference type="InterPro" id="IPR004045">
    <property type="entry name" value="Glutathione_S-Trfase_N"/>
</dbReference>
<dbReference type="EMBL" id="JBFNXX010000006">
    <property type="protein sequence ID" value="MEW9920028.1"/>
    <property type="molecule type" value="Genomic_DNA"/>
</dbReference>
<dbReference type="Proteomes" id="UP001556098">
    <property type="component" value="Unassembled WGS sequence"/>
</dbReference>
<dbReference type="SUPFAM" id="SSF47616">
    <property type="entry name" value="GST C-terminal domain-like"/>
    <property type="match status" value="1"/>
</dbReference>
<dbReference type="PROSITE" id="PS50404">
    <property type="entry name" value="GST_NTER"/>
    <property type="match status" value="1"/>
</dbReference>
<sequence>MRLFYSPASPFVRKVVVLLHELGHADDVQLETIQTTAFASDPGLVASNPLGRIPALERPDGPTLYDSRVICQFLNERFDGNFYPQDSRRWETLTLEATGEGIMDSAVSMSYELRLRPENEQSAAWVDAQWAKVSRAVGALNSRWMRHLSGPLDMGHIAVGCALAYLDFRHDARGWRKGNDALAAWFEGFDSRPSMQATRPPAG</sequence>
<dbReference type="CDD" id="cd03049">
    <property type="entry name" value="GST_N_3"/>
    <property type="match status" value="1"/>
</dbReference>